<gene>
    <name evidence="1" type="ORF">OL497_09350</name>
</gene>
<dbReference type="RefSeq" id="WP_264729617.1">
    <property type="nucleotide sequence ID" value="NZ_JAPDNR010000001.1"/>
</dbReference>
<accession>A0ABT3IJH3</accession>
<reference evidence="1 2" key="1">
    <citation type="submission" date="2022-10" db="EMBL/GenBank/DDBJ databases">
        <title>Chitinophaga nivalis PC15 sp. nov., isolated from Pyeongchang county, South Korea.</title>
        <authorList>
            <person name="Trinh H.N."/>
        </authorList>
    </citation>
    <scope>NUCLEOTIDE SEQUENCE [LARGE SCALE GENOMIC DNA]</scope>
    <source>
        <strain evidence="1 2">PC14</strain>
    </source>
</reference>
<dbReference type="NCBIfam" id="NF038153">
    <property type="entry name" value="lant_leader_L1a"/>
    <property type="match status" value="1"/>
</dbReference>
<evidence type="ECO:0000313" key="1">
    <source>
        <dbReference type="EMBL" id="MCW3484098.1"/>
    </source>
</evidence>
<comment type="caution">
    <text evidence="1">The sequence shown here is derived from an EMBL/GenBank/DDBJ whole genome shotgun (WGS) entry which is preliminary data.</text>
</comment>
<name>A0ABT3IJH3_9BACT</name>
<dbReference type="Proteomes" id="UP001207742">
    <property type="component" value="Unassembled WGS sequence"/>
</dbReference>
<protein>
    <submittedName>
        <fullName evidence="1">Class I lanthipeptide</fullName>
    </submittedName>
</protein>
<organism evidence="1 2">
    <name type="scientific">Chitinophaga nivalis</name>
    <dbReference type="NCBI Taxonomy" id="2991709"/>
    <lineage>
        <taxon>Bacteria</taxon>
        <taxon>Pseudomonadati</taxon>
        <taxon>Bacteroidota</taxon>
        <taxon>Chitinophagia</taxon>
        <taxon>Chitinophagales</taxon>
        <taxon>Chitinophagaceae</taxon>
        <taxon>Chitinophaga</taxon>
    </lineage>
</organism>
<dbReference type="InterPro" id="IPR058238">
    <property type="entry name" value="Lant_leader_dom"/>
</dbReference>
<evidence type="ECO:0000313" key="2">
    <source>
        <dbReference type="Proteomes" id="UP001207742"/>
    </source>
</evidence>
<keyword evidence="2" id="KW-1185">Reference proteome</keyword>
<dbReference type="EMBL" id="JAPDNS010000001">
    <property type="protein sequence ID" value="MCW3484098.1"/>
    <property type="molecule type" value="Genomic_DNA"/>
</dbReference>
<sequence>MKKKHLSLSKKLMLQKEAILELNKNQQALVAGGTPRSLVNCNTWDPMAGCETRVPRTQVCR</sequence>
<proteinExistence type="predicted"/>